<protein>
    <submittedName>
        <fullName evidence="1">4954_t:CDS:1</fullName>
    </submittedName>
</protein>
<organism evidence="1 2">
    <name type="scientific">Racocetra persica</name>
    <dbReference type="NCBI Taxonomy" id="160502"/>
    <lineage>
        <taxon>Eukaryota</taxon>
        <taxon>Fungi</taxon>
        <taxon>Fungi incertae sedis</taxon>
        <taxon>Mucoromycota</taxon>
        <taxon>Glomeromycotina</taxon>
        <taxon>Glomeromycetes</taxon>
        <taxon>Diversisporales</taxon>
        <taxon>Gigasporaceae</taxon>
        <taxon>Racocetra</taxon>
    </lineage>
</organism>
<dbReference type="Proteomes" id="UP000789920">
    <property type="component" value="Unassembled WGS sequence"/>
</dbReference>
<accession>A0ACA9RC31</accession>
<comment type="caution">
    <text evidence="1">The sequence shown here is derived from an EMBL/GenBank/DDBJ whole genome shotgun (WGS) entry which is preliminary data.</text>
</comment>
<keyword evidence="2" id="KW-1185">Reference proteome</keyword>
<dbReference type="EMBL" id="CAJVQC010048718">
    <property type="protein sequence ID" value="CAG8786620.1"/>
    <property type="molecule type" value="Genomic_DNA"/>
</dbReference>
<sequence>EDRKKYKKICRKCAAKTYYANYDFNLFRDSNYDAQLRSLR</sequence>
<evidence type="ECO:0000313" key="2">
    <source>
        <dbReference type="Proteomes" id="UP000789920"/>
    </source>
</evidence>
<gene>
    <name evidence="1" type="ORF">RPERSI_LOCUS18415</name>
</gene>
<name>A0ACA9RC31_9GLOM</name>
<feature type="non-terminal residue" evidence="1">
    <location>
        <position position="1"/>
    </location>
</feature>
<proteinExistence type="predicted"/>
<evidence type="ECO:0000313" key="1">
    <source>
        <dbReference type="EMBL" id="CAG8786620.1"/>
    </source>
</evidence>
<feature type="non-terminal residue" evidence="1">
    <location>
        <position position="40"/>
    </location>
</feature>
<reference evidence="1" key="1">
    <citation type="submission" date="2021-06" db="EMBL/GenBank/DDBJ databases">
        <authorList>
            <person name="Kallberg Y."/>
            <person name="Tangrot J."/>
            <person name="Rosling A."/>
        </authorList>
    </citation>
    <scope>NUCLEOTIDE SEQUENCE</scope>
    <source>
        <strain evidence="1">MA461A</strain>
    </source>
</reference>